<sequence length="64" mass="7051">VNKRQMQTQKSKVDTGKAVDVDLVITESSGTKSEVQDDINMLGNDADADDEDIRPINDEEPMAE</sequence>
<feature type="non-terminal residue" evidence="2">
    <location>
        <position position="64"/>
    </location>
</feature>
<reference evidence="2" key="1">
    <citation type="journal article" date="2019" name="Sci. Rep.">
        <title>Draft genome of Tanacetum cinerariifolium, the natural source of mosquito coil.</title>
        <authorList>
            <person name="Yamashiro T."/>
            <person name="Shiraishi A."/>
            <person name="Satake H."/>
            <person name="Nakayama K."/>
        </authorList>
    </citation>
    <scope>NUCLEOTIDE SEQUENCE</scope>
</reference>
<comment type="caution">
    <text evidence="2">The sequence shown here is derived from an EMBL/GenBank/DDBJ whole genome shotgun (WGS) entry which is preliminary data.</text>
</comment>
<dbReference type="AlphaFoldDB" id="A0A699VJ45"/>
<accession>A0A699VJ45</accession>
<feature type="non-terminal residue" evidence="2">
    <location>
        <position position="1"/>
    </location>
</feature>
<evidence type="ECO:0000313" key="2">
    <source>
        <dbReference type="EMBL" id="GFD33271.1"/>
    </source>
</evidence>
<name>A0A699VJ45_TANCI</name>
<organism evidence="2">
    <name type="scientific">Tanacetum cinerariifolium</name>
    <name type="common">Dalmatian daisy</name>
    <name type="synonym">Chrysanthemum cinerariifolium</name>
    <dbReference type="NCBI Taxonomy" id="118510"/>
    <lineage>
        <taxon>Eukaryota</taxon>
        <taxon>Viridiplantae</taxon>
        <taxon>Streptophyta</taxon>
        <taxon>Embryophyta</taxon>
        <taxon>Tracheophyta</taxon>
        <taxon>Spermatophyta</taxon>
        <taxon>Magnoliopsida</taxon>
        <taxon>eudicotyledons</taxon>
        <taxon>Gunneridae</taxon>
        <taxon>Pentapetalae</taxon>
        <taxon>asterids</taxon>
        <taxon>campanulids</taxon>
        <taxon>Asterales</taxon>
        <taxon>Asteraceae</taxon>
        <taxon>Asteroideae</taxon>
        <taxon>Anthemideae</taxon>
        <taxon>Anthemidinae</taxon>
        <taxon>Tanacetum</taxon>
    </lineage>
</organism>
<evidence type="ECO:0000256" key="1">
    <source>
        <dbReference type="SAM" id="MobiDB-lite"/>
    </source>
</evidence>
<dbReference type="EMBL" id="BKCJ011433474">
    <property type="protein sequence ID" value="GFD33271.1"/>
    <property type="molecule type" value="Genomic_DNA"/>
</dbReference>
<protein>
    <submittedName>
        <fullName evidence="2">Uncharacterized protein</fullName>
    </submittedName>
</protein>
<proteinExistence type="predicted"/>
<feature type="compositionally biased region" description="Acidic residues" evidence="1">
    <location>
        <begin position="46"/>
        <end position="64"/>
    </location>
</feature>
<feature type="region of interest" description="Disordered" evidence="1">
    <location>
        <begin position="28"/>
        <end position="64"/>
    </location>
</feature>
<gene>
    <name evidence="2" type="ORF">Tci_905240</name>
</gene>